<name>A0ACB9ZIL6_9PEZI</name>
<organism evidence="1 2">
    <name type="scientific">Hypoxylon rubiginosum</name>
    <dbReference type="NCBI Taxonomy" id="110542"/>
    <lineage>
        <taxon>Eukaryota</taxon>
        <taxon>Fungi</taxon>
        <taxon>Dikarya</taxon>
        <taxon>Ascomycota</taxon>
        <taxon>Pezizomycotina</taxon>
        <taxon>Sordariomycetes</taxon>
        <taxon>Xylariomycetidae</taxon>
        <taxon>Xylariales</taxon>
        <taxon>Hypoxylaceae</taxon>
        <taxon>Hypoxylon</taxon>
    </lineage>
</organism>
<keyword evidence="2" id="KW-1185">Reference proteome</keyword>
<reference evidence="1 2" key="1">
    <citation type="journal article" date="2022" name="New Phytol.">
        <title>Ecological generalism drives hyperdiversity of secondary metabolite gene clusters in xylarialean endophytes.</title>
        <authorList>
            <person name="Franco M.E.E."/>
            <person name="Wisecaver J.H."/>
            <person name="Arnold A.E."/>
            <person name="Ju Y.M."/>
            <person name="Slot J.C."/>
            <person name="Ahrendt S."/>
            <person name="Moore L.P."/>
            <person name="Eastman K.E."/>
            <person name="Scott K."/>
            <person name="Konkel Z."/>
            <person name="Mondo S.J."/>
            <person name="Kuo A."/>
            <person name="Hayes R.D."/>
            <person name="Haridas S."/>
            <person name="Andreopoulos B."/>
            <person name="Riley R."/>
            <person name="LaButti K."/>
            <person name="Pangilinan J."/>
            <person name="Lipzen A."/>
            <person name="Amirebrahimi M."/>
            <person name="Yan J."/>
            <person name="Adam C."/>
            <person name="Keymanesh K."/>
            <person name="Ng V."/>
            <person name="Louie K."/>
            <person name="Northen T."/>
            <person name="Drula E."/>
            <person name="Henrissat B."/>
            <person name="Hsieh H.M."/>
            <person name="Youens-Clark K."/>
            <person name="Lutzoni F."/>
            <person name="Miadlikowska J."/>
            <person name="Eastwood D.C."/>
            <person name="Hamelin R.C."/>
            <person name="Grigoriev I.V."/>
            <person name="U'Ren J.M."/>
        </authorList>
    </citation>
    <scope>NUCLEOTIDE SEQUENCE [LARGE SCALE GENOMIC DNA]</scope>
    <source>
        <strain evidence="1 2">CBS 119005</strain>
    </source>
</reference>
<accession>A0ACB9ZIL6</accession>
<protein>
    <submittedName>
        <fullName evidence="1">Uncharacterized protein</fullName>
    </submittedName>
</protein>
<proteinExistence type="predicted"/>
<evidence type="ECO:0000313" key="2">
    <source>
        <dbReference type="Proteomes" id="UP001497700"/>
    </source>
</evidence>
<comment type="caution">
    <text evidence="1">The sequence shown here is derived from an EMBL/GenBank/DDBJ whole genome shotgun (WGS) entry which is preliminary data.</text>
</comment>
<dbReference type="Proteomes" id="UP001497700">
    <property type="component" value="Unassembled WGS sequence"/>
</dbReference>
<dbReference type="EMBL" id="MU393421">
    <property type="protein sequence ID" value="KAI4871142.1"/>
    <property type="molecule type" value="Genomic_DNA"/>
</dbReference>
<sequence>MSKFTSSTARSDSTIPTSTSLEKIYEDPTWKFTNTQDLFEKINSVSGDFLIVTDVSPSSFAQIEKERSIRRRRFRWRRYYVEPHVLIIAIPTAVHESLHITLYMEYQSQLCRIGIQNTWATKGASTFQASHPEGDSAEGDSSGGPRPQRKGNNWPTLVIEAGDSESLNQLRMDMRWWFAVSDHKVKIVILAKLDRRQPKIILEKWEEEAATRLGATTTRRAAALQPVLKQEIMISHDETTSPISYNVTKGPLVLEFRLLYLREPGPQESDFIISISDLQRYAEAVWDKV</sequence>
<evidence type="ECO:0000313" key="1">
    <source>
        <dbReference type="EMBL" id="KAI4871142.1"/>
    </source>
</evidence>
<gene>
    <name evidence="1" type="ORF">F4820DRAFT_401643</name>
</gene>